<dbReference type="AlphaFoldDB" id="A0A317T5R9"/>
<evidence type="ECO:0000256" key="1">
    <source>
        <dbReference type="ARBA" id="ARBA00022729"/>
    </source>
</evidence>
<evidence type="ECO:0000313" key="4">
    <source>
        <dbReference type="Proteomes" id="UP000246278"/>
    </source>
</evidence>
<name>A0A317T5R9_9CHLB</name>
<proteinExistence type="predicted"/>
<dbReference type="RefSeq" id="WP_110023147.1">
    <property type="nucleotide sequence ID" value="NZ_PDNZ01000004.1"/>
</dbReference>
<dbReference type="PANTHER" id="PTHR35038">
    <property type="entry name" value="DISSIMILATORY SULFITE REDUCTASE SIRA"/>
    <property type="match status" value="1"/>
</dbReference>
<evidence type="ECO:0000256" key="2">
    <source>
        <dbReference type="SAM" id="Phobius"/>
    </source>
</evidence>
<gene>
    <name evidence="3" type="ORF">CR164_06600</name>
</gene>
<keyword evidence="4" id="KW-1185">Reference proteome</keyword>
<dbReference type="InterPro" id="IPR051829">
    <property type="entry name" value="Multiheme_Cytochr_ET"/>
</dbReference>
<keyword evidence="1" id="KW-0732">Signal</keyword>
<sequence length="298" mass="33610">MKQLYIFFLIFSILLVAVMLWPGFLINPGPLSQQHEALRGQCLSCHTPFFGTPSSKCGSCHTTGEIGLKGASGQELAAGPDSTIALLHMELTAMACIACHTDHNLPGKGAFVAHMDHGALTAERQENCRACHAPDMPKDVFHRQTGEGCGQCHDTNRWEHVTFDHEKWMLTDLGRSGNCIGCHEPDRPDDLLHMDAGDACMDCHMTTAWKPVNFDHDQWFRFDRSHPARCSACHDNPKDYRQYTCYGCHEHSRRDIAREHREEGIREFSNCVECHRNSNEDDAEHLWRKKSGASSYSD</sequence>
<evidence type="ECO:0000313" key="3">
    <source>
        <dbReference type="EMBL" id="PWW82013.1"/>
    </source>
</evidence>
<comment type="caution">
    <text evidence="3">The sequence shown here is derived from an EMBL/GenBank/DDBJ whole genome shotgun (WGS) entry which is preliminary data.</text>
</comment>
<dbReference type="PANTHER" id="PTHR35038:SF6">
    <property type="entry name" value="SURFACE LOCALIZED DECAHEME CYTOCHROME C LIPOPROTEIN"/>
    <property type="match status" value="1"/>
</dbReference>
<keyword evidence="2" id="KW-0812">Transmembrane</keyword>
<keyword evidence="2" id="KW-1133">Transmembrane helix</keyword>
<dbReference type="SUPFAM" id="SSF48695">
    <property type="entry name" value="Multiheme cytochromes"/>
    <property type="match status" value="1"/>
</dbReference>
<accession>A0A317T5R9</accession>
<dbReference type="Proteomes" id="UP000246278">
    <property type="component" value="Unassembled WGS sequence"/>
</dbReference>
<dbReference type="EMBL" id="PDNZ01000004">
    <property type="protein sequence ID" value="PWW82013.1"/>
    <property type="molecule type" value="Genomic_DNA"/>
</dbReference>
<reference evidence="4" key="1">
    <citation type="submission" date="2017-10" db="EMBL/GenBank/DDBJ databases">
        <authorList>
            <person name="Gaisin V.A."/>
            <person name="Rysina M.S."/>
            <person name="Grouzdev D.S."/>
        </authorList>
    </citation>
    <scope>NUCLEOTIDE SEQUENCE [LARGE SCALE GENOMIC DNA]</scope>
    <source>
        <strain evidence="4">V1</strain>
    </source>
</reference>
<dbReference type="GO" id="GO:0016491">
    <property type="term" value="F:oxidoreductase activity"/>
    <property type="evidence" value="ECO:0007669"/>
    <property type="project" value="TreeGrafter"/>
</dbReference>
<dbReference type="InterPro" id="IPR036280">
    <property type="entry name" value="Multihaem_cyt_sf"/>
</dbReference>
<organism evidence="3 4">
    <name type="scientific">Prosthecochloris marina</name>
    <dbReference type="NCBI Taxonomy" id="2017681"/>
    <lineage>
        <taxon>Bacteria</taxon>
        <taxon>Pseudomonadati</taxon>
        <taxon>Chlorobiota</taxon>
        <taxon>Chlorobiia</taxon>
        <taxon>Chlorobiales</taxon>
        <taxon>Chlorobiaceae</taxon>
        <taxon>Prosthecochloris</taxon>
    </lineage>
</organism>
<dbReference type="OrthoDB" id="9814800at2"/>
<keyword evidence="2" id="KW-0472">Membrane</keyword>
<feature type="transmembrane region" description="Helical" evidence="2">
    <location>
        <begin position="6"/>
        <end position="26"/>
    </location>
</feature>
<protein>
    <submittedName>
        <fullName evidence="3">Uncharacterized protein</fullName>
    </submittedName>
</protein>
<dbReference type="Gene3D" id="3.90.10.10">
    <property type="entry name" value="Cytochrome C3"/>
    <property type="match status" value="2"/>
</dbReference>